<reference evidence="2 3" key="1">
    <citation type="submission" date="2019-04" db="EMBL/GenBank/DDBJ databases">
        <title>Genome sequencing of Clostridium botulinum Groups I-IV and Clostridium butyricum.</title>
        <authorList>
            <person name="Brunt J."/>
            <person name="Van Vliet A.H.M."/>
            <person name="Stringer S.C."/>
            <person name="Carter A.T."/>
            <person name="Peck M.W."/>
        </authorList>
    </citation>
    <scope>NUCLEOTIDE SEQUENCE [LARGE SCALE GENOMIC DNA]</scope>
    <source>
        <strain evidence="2 3">IFR 18/094</strain>
    </source>
</reference>
<accession>A0A6M0RDC9</accession>
<organism evidence="2 3">
    <name type="scientific">Clostridium niameyense</name>
    <dbReference type="NCBI Taxonomy" id="1622073"/>
    <lineage>
        <taxon>Bacteria</taxon>
        <taxon>Bacillati</taxon>
        <taxon>Bacillota</taxon>
        <taxon>Clostridia</taxon>
        <taxon>Eubacteriales</taxon>
        <taxon>Clostridiaceae</taxon>
        <taxon>Clostridium</taxon>
    </lineage>
</organism>
<gene>
    <name evidence="2" type="ORF">FDF74_11520</name>
</gene>
<dbReference type="AlphaFoldDB" id="A0A6M0RDC9"/>
<keyword evidence="3" id="KW-1185">Reference proteome</keyword>
<name>A0A6M0RDC9_9CLOT</name>
<evidence type="ECO:0000313" key="3">
    <source>
        <dbReference type="Proteomes" id="UP000473885"/>
    </source>
</evidence>
<sequence length="139" mass="16247">MRKIKFRAWDKKEKRMFSMDDIKGSLGLYFNYTNRSYEEGDKFVDRFIQMQYTGLKDRNGKEIYEGDIFHIDDKEVEGIVIYKNGGFKGAPLEPGSCINLPQEEDRIKIIGNIFENEIEFKYVEAPAVHEVYVTGSIKL</sequence>
<dbReference type="RefSeq" id="WP_163249701.1">
    <property type="nucleotide sequence ID" value="NZ_SXDP01000013.1"/>
</dbReference>
<dbReference type="Proteomes" id="UP000473885">
    <property type="component" value="Unassembled WGS sequence"/>
</dbReference>
<dbReference type="InterPro" id="IPR023385">
    <property type="entry name" value="YopX-like_C"/>
</dbReference>
<dbReference type="SUPFAM" id="SSF159006">
    <property type="entry name" value="YopX-like"/>
    <property type="match status" value="1"/>
</dbReference>
<dbReference type="Gene3D" id="2.30.30.290">
    <property type="entry name" value="YopX-like domains"/>
    <property type="match status" value="1"/>
</dbReference>
<evidence type="ECO:0000259" key="1">
    <source>
        <dbReference type="Pfam" id="PF09643"/>
    </source>
</evidence>
<feature type="domain" description="YopX protein" evidence="1">
    <location>
        <begin position="5"/>
        <end position="116"/>
    </location>
</feature>
<dbReference type="Pfam" id="PF09643">
    <property type="entry name" value="YopX"/>
    <property type="match status" value="1"/>
</dbReference>
<protein>
    <submittedName>
        <fullName evidence="2">DNA-packaging protein</fullName>
    </submittedName>
</protein>
<dbReference type="EMBL" id="SXDP01000013">
    <property type="protein sequence ID" value="NEZ47810.1"/>
    <property type="molecule type" value="Genomic_DNA"/>
</dbReference>
<proteinExistence type="predicted"/>
<evidence type="ECO:0000313" key="2">
    <source>
        <dbReference type="EMBL" id="NEZ47810.1"/>
    </source>
</evidence>
<dbReference type="InterPro" id="IPR019096">
    <property type="entry name" value="YopX_protein"/>
</dbReference>
<comment type="caution">
    <text evidence="2">The sequence shown here is derived from an EMBL/GenBank/DDBJ whole genome shotgun (WGS) entry which is preliminary data.</text>
</comment>